<sequence>MSSKLDLPQDARLSLVDNTSLRITELRVQDEGNYTCKEVLNQTAHEHRVQLLVASGPSHMTVTISPSMALPNGTRYVEKHATVVFNCTSNSRPKPTMGWTFHPPSSSPEAFTEDNSSSNYFILNNFTPSLQGNYSCSARNPLSGRRQTLTEEILVYYPPQSVPRCWAQTLEMGLMLQLFCSWAGGYPPPVLQWREEKRDLENSSCVVNATVTADTRVETLNSSRLFHGKEFKCVGNHIIKAQTADPTCTVQIKIPSLEAEPLKTCFVGGNVTLTCQVTESNPPAKITWLRSPAGPEAEIQPGKRHHIMQEGRISSLTIQNCSHSDDEGYYLCKAQNPVGLREVYVCLTVKKPVNIVGVVGTIVVLLLLGILVISGIILYYNPLLCLKGSVFRNQDSSDVLVLVDSEAEDKEEEEEEATSDSTVHQVTALVNGNGLQMGNGYHITEGDRDEQHSKISSKETENEERPIT</sequence>
<feature type="region of interest" description="Disordered" evidence="6">
    <location>
        <begin position="432"/>
        <end position="468"/>
    </location>
</feature>
<evidence type="ECO:0000256" key="4">
    <source>
        <dbReference type="ARBA" id="ARBA00023180"/>
    </source>
</evidence>
<evidence type="ECO:0000256" key="3">
    <source>
        <dbReference type="ARBA" id="ARBA00023157"/>
    </source>
</evidence>
<feature type="domain" description="Ig-like" evidence="8">
    <location>
        <begin position="255"/>
        <end position="348"/>
    </location>
</feature>
<feature type="domain" description="Ig-like" evidence="8">
    <location>
        <begin position="159"/>
        <end position="251"/>
    </location>
</feature>
<proteinExistence type="predicted"/>
<organism evidence="9 10">
    <name type="scientific">Crocodylus porosus</name>
    <name type="common">Saltwater crocodile</name>
    <name type="synonym">Estuarine crocodile</name>
    <dbReference type="NCBI Taxonomy" id="8502"/>
    <lineage>
        <taxon>Eukaryota</taxon>
        <taxon>Metazoa</taxon>
        <taxon>Chordata</taxon>
        <taxon>Craniata</taxon>
        <taxon>Vertebrata</taxon>
        <taxon>Euteleostomi</taxon>
        <taxon>Archelosauria</taxon>
        <taxon>Archosauria</taxon>
        <taxon>Crocodylia</taxon>
        <taxon>Longirostres</taxon>
        <taxon>Crocodylidae</taxon>
        <taxon>Crocodylus</taxon>
    </lineage>
</organism>
<dbReference type="GO" id="GO:0050839">
    <property type="term" value="F:cell adhesion molecule binding"/>
    <property type="evidence" value="ECO:0007669"/>
    <property type="project" value="TreeGrafter"/>
</dbReference>
<evidence type="ECO:0000259" key="8">
    <source>
        <dbReference type="PROSITE" id="PS50835"/>
    </source>
</evidence>
<dbReference type="OMA" id="QCWAEMS"/>
<evidence type="ECO:0000256" key="5">
    <source>
        <dbReference type="ARBA" id="ARBA00023319"/>
    </source>
</evidence>
<keyword evidence="4" id="KW-0325">Glycoprotein</keyword>
<dbReference type="InterPro" id="IPR013783">
    <property type="entry name" value="Ig-like_fold"/>
</dbReference>
<gene>
    <name evidence="9" type="primary">VSIG10</name>
</gene>
<dbReference type="GO" id="GO:0098609">
    <property type="term" value="P:cell-cell adhesion"/>
    <property type="evidence" value="ECO:0007669"/>
    <property type="project" value="TreeGrafter"/>
</dbReference>
<evidence type="ECO:0000256" key="1">
    <source>
        <dbReference type="ARBA" id="ARBA00004479"/>
    </source>
</evidence>
<keyword evidence="5" id="KW-0393">Immunoglobulin domain</keyword>
<dbReference type="PANTHER" id="PTHR11640">
    <property type="entry name" value="NEPHRIN"/>
    <property type="match status" value="1"/>
</dbReference>
<keyword evidence="7" id="KW-1133">Transmembrane helix</keyword>
<evidence type="ECO:0000256" key="2">
    <source>
        <dbReference type="ARBA" id="ARBA00023136"/>
    </source>
</evidence>
<reference evidence="9" key="1">
    <citation type="submission" date="2025-08" db="UniProtKB">
        <authorList>
            <consortium name="Ensembl"/>
        </authorList>
    </citation>
    <scope>IDENTIFICATION</scope>
</reference>
<keyword evidence="7" id="KW-0812">Transmembrane</keyword>
<reference evidence="9" key="2">
    <citation type="submission" date="2025-09" db="UniProtKB">
        <authorList>
            <consortium name="Ensembl"/>
        </authorList>
    </citation>
    <scope>IDENTIFICATION</scope>
</reference>
<feature type="transmembrane region" description="Helical" evidence="7">
    <location>
        <begin position="355"/>
        <end position="380"/>
    </location>
</feature>
<keyword evidence="3" id="KW-1015">Disulfide bond</keyword>
<dbReference type="GeneID" id="109312901"/>
<dbReference type="KEGG" id="cpoo:109312901"/>
<feature type="domain" description="Ig-like" evidence="8">
    <location>
        <begin position="66"/>
        <end position="150"/>
    </location>
</feature>
<dbReference type="AlphaFoldDB" id="A0A7M4EFB3"/>
<dbReference type="Proteomes" id="UP000594220">
    <property type="component" value="Unplaced"/>
</dbReference>
<accession>A0A7M4EFB3</accession>
<dbReference type="Pfam" id="PF13927">
    <property type="entry name" value="Ig_3"/>
    <property type="match status" value="1"/>
</dbReference>
<dbReference type="PANTHER" id="PTHR11640:SF157">
    <property type="entry name" value="V-SET AND IMMUNOGLOBULIN DOMAIN-CONTAINING PROTEIN 10"/>
    <property type="match status" value="1"/>
</dbReference>
<dbReference type="CTD" id="54621"/>
<dbReference type="OrthoDB" id="9043395at2759"/>
<dbReference type="RefSeq" id="XP_019394799.1">
    <property type="nucleotide sequence ID" value="XM_019539254.1"/>
</dbReference>
<dbReference type="GO" id="GO:0005886">
    <property type="term" value="C:plasma membrane"/>
    <property type="evidence" value="ECO:0007669"/>
    <property type="project" value="TreeGrafter"/>
</dbReference>
<dbReference type="SMART" id="SM00408">
    <property type="entry name" value="IGc2"/>
    <property type="match status" value="2"/>
</dbReference>
<dbReference type="Gene3D" id="2.60.40.10">
    <property type="entry name" value="Immunoglobulins"/>
    <property type="match status" value="4"/>
</dbReference>
<name>A0A7M4EFB3_CROPO</name>
<feature type="compositionally biased region" description="Basic and acidic residues" evidence="6">
    <location>
        <begin position="444"/>
        <end position="468"/>
    </location>
</feature>
<keyword evidence="2 7" id="KW-0472">Membrane</keyword>
<evidence type="ECO:0000313" key="10">
    <source>
        <dbReference type="Proteomes" id="UP000594220"/>
    </source>
</evidence>
<dbReference type="InterPro" id="IPR051275">
    <property type="entry name" value="Cell_adhesion_signaling"/>
</dbReference>
<comment type="subcellular location">
    <subcellularLocation>
        <location evidence="1">Membrane</location>
        <topology evidence="1">Single-pass type I membrane protein</topology>
    </subcellularLocation>
</comment>
<protein>
    <submittedName>
        <fullName evidence="9">V-set and immunoglobulin domain containing 10</fullName>
    </submittedName>
</protein>
<dbReference type="SUPFAM" id="SSF48726">
    <property type="entry name" value="Immunoglobulin"/>
    <property type="match status" value="4"/>
</dbReference>
<dbReference type="Pfam" id="PF07679">
    <property type="entry name" value="I-set"/>
    <property type="match status" value="1"/>
</dbReference>
<dbReference type="InterPro" id="IPR036179">
    <property type="entry name" value="Ig-like_dom_sf"/>
</dbReference>
<dbReference type="GeneTree" id="ENSGT00940000159876"/>
<dbReference type="CDD" id="cd00096">
    <property type="entry name" value="Ig"/>
    <property type="match status" value="2"/>
</dbReference>
<dbReference type="InterPro" id="IPR007110">
    <property type="entry name" value="Ig-like_dom"/>
</dbReference>
<dbReference type="InterPro" id="IPR013098">
    <property type="entry name" value="Ig_I-set"/>
</dbReference>
<dbReference type="GO" id="GO:0005911">
    <property type="term" value="C:cell-cell junction"/>
    <property type="evidence" value="ECO:0007669"/>
    <property type="project" value="TreeGrafter"/>
</dbReference>
<dbReference type="Ensembl" id="ENSCPRT00005010585.1">
    <property type="protein sequence ID" value="ENSCPRP00005008997.1"/>
    <property type="gene ID" value="ENSCPRG00005006410.1"/>
</dbReference>
<dbReference type="PROSITE" id="PS50835">
    <property type="entry name" value="IG_LIKE"/>
    <property type="match status" value="3"/>
</dbReference>
<keyword evidence="10" id="KW-1185">Reference proteome</keyword>
<dbReference type="InterPro" id="IPR003599">
    <property type="entry name" value="Ig_sub"/>
</dbReference>
<evidence type="ECO:0000313" key="9">
    <source>
        <dbReference type="Ensembl" id="ENSCPRP00005008997.1"/>
    </source>
</evidence>
<dbReference type="InterPro" id="IPR003598">
    <property type="entry name" value="Ig_sub2"/>
</dbReference>
<dbReference type="SMART" id="SM00409">
    <property type="entry name" value="IG"/>
    <property type="match status" value="3"/>
</dbReference>
<evidence type="ECO:0000256" key="7">
    <source>
        <dbReference type="SAM" id="Phobius"/>
    </source>
</evidence>
<evidence type="ECO:0000256" key="6">
    <source>
        <dbReference type="SAM" id="MobiDB-lite"/>
    </source>
</evidence>